<name>A0AAW5TWM9_9LACT</name>
<organism evidence="2 3">
    <name type="scientific">Lactococcus lactis</name>
    <dbReference type="NCBI Taxonomy" id="1358"/>
    <lineage>
        <taxon>Bacteria</taxon>
        <taxon>Bacillati</taxon>
        <taxon>Bacillota</taxon>
        <taxon>Bacilli</taxon>
        <taxon>Lactobacillales</taxon>
        <taxon>Streptococcaceae</taxon>
        <taxon>Lactococcus</taxon>
    </lineage>
</organism>
<dbReference type="AlphaFoldDB" id="A0AAW5TWM9"/>
<dbReference type="RefSeq" id="WP_242327602.1">
    <property type="nucleotide sequence ID" value="NZ_CAKOCK010000009.1"/>
</dbReference>
<proteinExistence type="predicted"/>
<dbReference type="Gene3D" id="2.30.130.30">
    <property type="entry name" value="Hypothetical protein"/>
    <property type="match status" value="1"/>
</dbReference>
<dbReference type="InterPro" id="IPR039440">
    <property type="entry name" value="DUF3850"/>
</dbReference>
<reference evidence="2" key="1">
    <citation type="submission" date="2023-08" db="EMBL/GenBank/DDBJ databases">
        <title>Genomic analyses of the natural microbiome of Caenorhabditis elegans.</title>
        <authorList>
            <person name="Samuel B."/>
        </authorList>
    </citation>
    <scope>NUCLEOTIDE SEQUENCE</scope>
    <source>
        <strain evidence="2">BIGb0220</strain>
    </source>
</reference>
<gene>
    <name evidence="2" type="ORF">M2256_002465</name>
</gene>
<accession>A0AAW5TWM9</accession>
<evidence type="ECO:0000313" key="3">
    <source>
        <dbReference type="Proteomes" id="UP001207687"/>
    </source>
</evidence>
<feature type="domain" description="DUF3850" evidence="1">
    <location>
        <begin position="4"/>
        <end position="46"/>
    </location>
</feature>
<evidence type="ECO:0000313" key="2">
    <source>
        <dbReference type="EMBL" id="MCW2281943.1"/>
    </source>
</evidence>
<comment type="caution">
    <text evidence="2">The sequence shown here is derived from an EMBL/GenBank/DDBJ whole genome shotgun (WGS) entry which is preliminary data.</text>
</comment>
<dbReference type="EMBL" id="JAOQNN010000002">
    <property type="protein sequence ID" value="MCW2281943.1"/>
    <property type="molecule type" value="Genomic_DNA"/>
</dbReference>
<dbReference type="Proteomes" id="UP001207687">
    <property type="component" value="Unassembled WGS sequence"/>
</dbReference>
<dbReference type="Pfam" id="PF12961">
    <property type="entry name" value="DUF3850"/>
    <property type="match status" value="1"/>
</dbReference>
<evidence type="ECO:0000259" key="1">
    <source>
        <dbReference type="Pfam" id="PF12961"/>
    </source>
</evidence>
<sequence>MKVHERTADVRVFEDVESGVMPFKACFNDCNYEVGDIIELKAYKADCYVRKDLNAYIGEVNPLNGGWLYCKKSKAETVRLKILKVIHYGKEQGAEDYVILEFEVLDK</sequence>
<protein>
    <recommendedName>
        <fullName evidence="1">DUF3850 domain-containing protein</fullName>
    </recommendedName>
</protein>